<accession>A0ABR6TJ79</accession>
<dbReference type="Pfam" id="PF00583">
    <property type="entry name" value="Acetyltransf_1"/>
    <property type="match status" value="1"/>
</dbReference>
<protein>
    <submittedName>
        <fullName evidence="4">GNAT family N-acetyltransferase</fullName>
    </submittedName>
</protein>
<evidence type="ECO:0000313" key="4">
    <source>
        <dbReference type="EMBL" id="MBC2575244.1"/>
    </source>
</evidence>
<organism evidence="4 5">
    <name type="scientific">Peptostreptococcus canis</name>
    <dbReference type="NCBI Taxonomy" id="1159213"/>
    <lineage>
        <taxon>Bacteria</taxon>
        <taxon>Bacillati</taxon>
        <taxon>Bacillota</taxon>
        <taxon>Clostridia</taxon>
        <taxon>Peptostreptococcales</taxon>
        <taxon>Peptostreptococcaceae</taxon>
        <taxon>Peptostreptococcus</taxon>
    </lineage>
</organism>
<sequence>MEIRYIISSDNKKMISRIYEESWRYAYKGIIPQSYLDAIPEGQWVNNFDISGWYTMVCVENGEYIGTSSFCKSRFEQYFDFGEIISIYFLPNYIRKGYGKKLLEAVMSELNKQGFKEIFLWVLEENYNARKFYEKFGFKCTGDYLEDNIGGKVLKEVRYVYSFT</sequence>
<dbReference type="InterPro" id="IPR016181">
    <property type="entry name" value="Acyl_CoA_acyltransferase"/>
</dbReference>
<proteinExistence type="predicted"/>
<dbReference type="InterPro" id="IPR000182">
    <property type="entry name" value="GNAT_dom"/>
</dbReference>
<feature type="domain" description="N-acetyltransferase" evidence="3">
    <location>
        <begin position="1"/>
        <end position="164"/>
    </location>
</feature>
<evidence type="ECO:0000313" key="5">
    <source>
        <dbReference type="Proteomes" id="UP000713904"/>
    </source>
</evidence>
<dbReference type="PROSITE" id="PS51186">
    <property type="entry name" value="GNAT"/>
    <property type="match status" value="1"/>
</dbReference>
<dbReference type="Gene3D" id="3.40.630.30">
    <property type="match status" value="1"/>
</dbReference>
<evidence type="ECO:0000256" key="2">
    <source>
        <dbReference type="ARBA" id="ARBA00023315"/>
    </source>
</evidence>
<dbReference type="RefSeq" id="WP_185623279.1">
    <property type="nucleotide sequence ID" value="NZ_JABGBW010000001.1"/>
</dbReference>
<comment type="caution">
    <text evidence="4">The sequence shown here is derived from an EMBL/GenBank/DDBJ whole genome shotgun (WGS) entry which is preliminary data.</text>
</comment>
<dbReference type="EMBL" id="JABGBW010000001">
    <property type="protein sequence ID" value="MBC2575244.1"/>
    <property type="molecule type" value="Genomic_DNA"/>
</dbReference>
<keyword evidence="2" id="KW-0012">Acyltransferase</keyword>
<keyword evidence="1" id="KW-0808">Transferase</keyword>
<keyword evidence="5" id="KW-1185">Reference proteome</keyword>
<evidence type="ECO:0000256" key="1">
    <source>
        <dbReference type="ARBA" id="ARBA00022679"/>
    </source>
</evidence>
<dbReference type="InterPro" id="IPR050680">
    <property type="entry name" value="YpeA/RimI_acetyltransf"/>
</dbReference>
<dbReference type="Proteomes" id="UP000713904">
    <property type="component" value="Unassembled WGS sequence"/>
</dbReference>
<gene>
    <name evidence="4" type="ORF">HLB29_00915</name>
</gene>
<dbReference type="PANTHER" id="PTHR43420">
    <property type="entry name" value="ACETYLTRANSFERASE"/>
    <property type="match status" value="1"/>
</dbReference>
<dbReference type="SUPFAM" id="SSF55729">
    <property type="entry name" value="Acyl-CoA N-acyltransferases (Nat)"/>
    <property type="match status" value="1"/>
</dbReference>
<reference evidence="4 5" key="1">
    <citation type="submission" date="2020-05" db="EMBL/GenBank/DDBJ databases">
        <title>Draft genome of xy-202 and genomic insight in genome of the genus Peptostreptococcus.</title>
        <authorList>
            <person name="Zhang Z."/>
        </authorList>
    </citation>
    <scope>NUCLEOTIDE SEQUENCE [LARGE SCALE GENOMIC DNA]</scope>
    <source>
        <strain evidence="4 5">DSM 27025</strain>
    </source>
</reference>
<evidence type="ECO:0000259" key="3">
    <source>
        <dbReference type="PROSITE" id="PS51186"/>
    </source>
</evidence>
<dbReference type="CDD" id="cd04301">
    <property type="entry name" value="NAT_SF"/>
    <property type="match status" value="1"/>
</dbReference>
<name>A0ABR6TJ79_9FIRM</name>